<accession>A0A7X9S9T2</accession>
<name>A0A7X9S9T2_9BACE</name>
<dbReference type="AlphaFoldDB" id="A0A7X9S9T2"/>
<reference evidence="1 2" key="1">
    <citation type="submission" date="2020-04" db="EMBL/GenBank/DDBJ databases">
        <authorList>
            <person name="Hitch T.C.A."/>
            <person name="Wylensek D."/>
            <person name="Clavel T."/>
        </authorList>
    </citation>
    <scope>NUCLEOTIDE SEQUENCE [LARGE SCALE GENOMIC DNA]</scope>
    <source>
        <strain evidence="1 2">WCA3-601-WT-5E</strain>
    </source>
</reference>
<dbReference type="EMBL" id="JABAGL010000005">
    <property type="protein sequence ID" value="NME85361.1"/>
    <property type="molecule type" value="Genomic_DNA"/>
</dbReference>
<organism evidence="1 2">
    <name type="scientific">Bacteroides eggerthii</name>
    <dbReference type="NCBI Taxonomy" id="28111"/>
    <lineage>
        <taxon>Bacteria</taxon>
        <taxon>Pseudomonadati</taxon>
        <taxon>Bacteroidota</taxon>
        <taxon>Bacteroidia</taxon>
        <taxon>Bacteroidales</taxon>
        <taxon>Bacteroidaceae</taxon>
        <taxon>Bacteroides</taxon>
    </lineage>
</organism>
<dbReference type="RefSeq" id="WP_168947325.1">
    <property type="nucleotide sequence ID" value="NZ_JABAGL010000005.1"/>
</dbReference>
<sequence length="149" mass="17017">MINILKYREMMLELKERVNAVSRTKIDGVVIAVSEKHLVKNLKDKDGLILCSNYPDSTSAGVEDSYTDHNNVILFLLEKVPSGQETDEEELMHYESIQRVVQLLKTQLREMDFTCGYISGAENMTTEWEYDVFGGWNGLSIGLKLSDYD</sequence>
<proteinExistence type="predicted"/>
<dbReference type="Proteomes" id="UP000520291">
    <property type="component" value="Unassembled WGS sequence"/>
</dbReference>
<evidence type="ECO:0000313" key="1">
    <source>
        <dbReference type="EMBL" id="NME85361.1"/>
    </source>
</evidence>
<evidence type="ECO:0000313" key="2">
    <source>
        <dbReference type="Proteomes" id="UP000520291"/>
    </source>
</evidence>
<comment type="caution">
    <text evidence="1">The sequence shown here is derived from an EMBL/GenBank/DDBJ whole genome shotgun (WGS) entry which is preliminary data.</text>
</comment>
<protein>
    <submittedName>
        <fullName evidence="1">Uncharacterized protein</fullName>
    </submittedName>
</protein>
<gene>
    <name evidence="1" type="ORF">HF841_04890</name>
</gene>